<evidence type="ECO:0000256" key="6">
    <source>
        <dbReference type="ARBA" id="ARBA00022832"/>
    </source>
</evidence>
<dbReference type="Proteomes" id="UP000623687">
    <property type="component" value="Unassembled WGS sequence"/>
</dbReference>
<accession>A0A8H7A3K7</accession>
<evidence type="ECO:0000313" key="12">
    <source>
        <dbReference type="Proteomes" id="UP000623687"/>
    </source>
</evidence>
<evidence type="ECO:0000256" key="5">
    <source>
        <dbReference type="ARBA" id="ARBA00022801"/>
    </source>
</evidence>
<dbReference type="GO" id="GO:0052689">
    <property type="term" value="F:carboxylic ester hydrolase activity"/>
    <property type="evidence" value="ECO:0007669"/>
    <property type="project" value="UniProtKB-KW"/>
</dbReference>
<dbReference type="AlphaFoldDB" id="A0A8H7A3K7"/>
<dbReference type="InterPro" id="IPR003140">
    <property type="entry name" value="PLipase/COase/thioEstase"/>
</dbReference>
<dbReference type="EC" id="3.1.2.22" evidence="2"/>
<evidence type="ECO:0000313" key="11">
    <source>
        <dbReference type="EMBL" id="KAF7437276.1"/>
    </source>
</evidence>
<evidence type="ECO:0000256" key="9">
    <source>
        <dbReference type="ARBA" id="ARBA00047337"/>
    </source>
</evidence>
<proteinExistence type="inferred from homology"/>
<dbReference type="GO" id="GO:0008474">
    <property type="term" value="F:palmitoyl-(protein) hydrolase activity"/>
    <property type="evidence" value="ECO:0007669"/>
    <property type="project" value="UniProtKB-EC"/>
</dbReference>
<keyword evidence="6" id="KW-0443">Lipid metabolism</keyword>
<dbReference type="PANTHER" id="PTHR10655">
    <property type="entry name" value="LYSOPHOSPHOLIPASE-RELATED"/>
    <property type="match status" value="1"/>
</dbReference>
<evidence type="ECO:0000256" key="4">
    <source>
        <dbReference type="ARBA" id="ARBA00022487"/>
    </source>
</evidence>
<dbReference type="SUPFAM" id="SSF53474">
    <property type="entry name" value="alpha/beta-Hydrolases"/>
    <property type="match status" value="1"/>
</dbReference>
<dbReference type="Gene3D" id="3.40.50.1820">
    <property type="entry name" value="alpha/beta hydrolase"/>
    <property type="match status" value="1"/>
</dbReference>
<organism evidence="11 12">
    <name type="scientific">Pleurotus ostreatus</name>
    <name type="common">Oyster mushroom</name>
    <name type="synonym">White-rot fungus</name>
    <dbReference type="NCBI Taxonomy" id="5322"/>
    <lineage>
        <taxon>Eukaryota</taxon>
        <taxon>Fungi</taxon>
        <taxon>Dikarya</taxon>
        <taxon>Basidiomycota</taxon>
        <taxon>Agaricomycotina</taxon>
        <taxon>Agaricomycetes</taxon>
        <taxon>Agaricomycetidae</taxon>
        <taxon>Agaricales</taxon>
        <taxon>Pleurotineae</taxon>
        <taxon>Pleurotaceae</taxon>
        <taxon>Pleurotus</taxon>
    </lineage>
</organism>
<reference evidence="11" key="1">
    <citation type="submission" date="2019-07" db="EMBL/GenBank/DDBJ databases">
        <authorList>
            <person name="Palmer J.M."/>
        </authorList>
    </citation>
    <scope>NUCLEOTIDE SEQUENCE</scope>
    <source>
        <strain evidence="11">PC9</strain>
    </source>
</reference>
<evidence type="ECO:0000256" key="1">
    <source>
        <dbReference type="ARBA" id="ARBA00006499"/>
    </source>
</evidence>
<comment type="similarity">
    <text evidence="1">Belongs to the AB hydrolase superfamily. AB hydrolase 2 family.</text>
</comment>
<evidence type="ECO:0000256" key="3">
    <source>
        <dbReference type="ARBA" id="ARBA00014923"/>
    </source>
</evidence>
<keyword evidence="6" id="KW-0276">Fatty acid metabolism</keyword>
<gene>
    <name evidence="11" type="ORF">PC9H_004113</name>
</gene>
<feature type="domain" description="Phospholipase/carboxylesterase/thioesterase" evidence="10">
    <location>
        <begin position="15"/>
        <end position="245"/>
    </location>
</feature>
<dbReference type="OrthoDB" id="2418081at2759"/>
<dbReference type="GeneID" id="59373931"/>
<evidence type="ECO:0000256" key="8">
    <source>
        <dbReference type="ARBA" id="ARBA00031195"/>
    </source>
</evidence>
<dbReference type="Pfam" id="PF02230">
    <property type="entry name" value="Abhydrolase_2"/>
    <property type="match status" value="1"/>
</dbReference>
<dbReference type="GO" id="GO:0005737">
    <property type="term" value="C:cytoplasm"/>
    <property type="evidence" value="ECO:0007669"/>
    <property type="project" value="TreeGrafter"/>
</dbReference>
<comment type="catalytic activity">
    <reaction evidence="9">
        <text>S-hexadecanoyl-L-cysteinyl-[protein] + H2O = L-cysteinyl-[protein] + hexadecanoate + H(+)</text>
        <dbReference type="Rhea" id="RHEA:19233"/>
        <dbReference type="Rhea" id="RHEA-COMP:10131"/>
        <dbReference type="Rhea" id="RHEA-COMP:11032"/>
        <dbReference type="ChEBI" id="CHEBI:7896"/>
        <dbReference type="ChEBI" id="CHEBI:15377"/>
        <dbReference type="ChEBI" id="CHEBI:15378"/>
        <dbReference type="ChEBI" id="CHEBI:29950"/>
        <dbReference type="ChEBI" id="CHEBI:74151"/>
        <dbReference type="EC" id="3.1.2.22"/>
    </reaction>
</comment>
<comment type="function">
    <text evidence="7">Hydrolyzes fatty acids from S-acylated cysteine residues in proteins with a strong preference for palmitoylated G-alpha proteins over other acyl substrates. Mediates the deacylation of G-alpha proteins such as GPA1 in vivo, but has weak or no activity toward palmitoylated Ras proteins. Has weak lysophospholipase activity in vitro; however such activity may not exist in vivo.</text>
</comment>
<evidence type="ECO:0000256" key="2">
    <source>
        <dbReference type="ARBA" id="ARBA00012423"/>
    </source>
</evidence>
<dbReference type="RefSeq" id="XP_036635175.1">
    <property type="nucleotide sequence ID" value="XM_036773702.1"/>
</dbReference>
<dbReference type="PANTHER" id="PTHR10655:SF17">
    <property type="entry name" value="LYSOPHOSPHOLIPASE-LIKE PROTEIN 1"/>
    <property type="match status" value="1"/>
</dbReference>
<keyword evidence="4" id="KW-0719">Serine esterase</keyword>
<dbReference type="InterPro" id="IPR050565">
    <property type="entry name" value="LYPA1-2/EST-like"/>
</dbReference>
<dbReference type="EMBL" id="JACETU010000002">
    <property type="protein sequence ID" value="KAF7437276.1"/>
    <property type="molecule type" value="Genomic_DNA"/>
</dbReference>
<keyword evidence="12" id="KW-1185">Reference proteome</keyword>
<dbReference type="InterPro" id="IPR029058">
    <property type="entry name" value="AB_hydrolase_fold"/>
</dbReference>
<evidence type="ECO:0000256" key="7">
    <source>
        <dbReference type="ARBA" id="ARBA00029392"/>
    </source>
</evidence>
<name>A0A8H7A3K7_PLEOS</name>
<comment type="caution">
    <text evidence="11">The sequence shown here is derived from an EMBL/GenBank/DDBJ whole genome shotgun (WGS) entry which is preliminary data.</text>
</comment>
<sequence>MSSIALKFLSVPAVAKHTATIIFVHARTQPPSEGLGDTGYGWEPVADDASSDSALQHIKWILPHAPIKPVTANMGMAMPSWFDIKAFGAGFSHGEDEKGMLETVGLLQGLIDAEVAAGIDPSRIILGGFSQGAAMTLLTGLTTPTKLGGLVVLSGWLPLKEKIKSMISPHATSLPIFWGHGEADPLVKFEWGTLSRDFLSTEVGIALASSKADAKGLNFNGYRGLVHSASPEEINDVKAWLKKVIPGN</sequence>
<protein>
    <recommendedName>
        <fullName evidence="3">Acyl-protein thioesterase 1</fullName>
        <ecNumber evidence="2">3.1.2.22</ecNumber>
    </recommendedName>
    <alternativeName>
        <fullName evidence="8">Palmitoyl-protein hydrolase</fullName>
    </alternativeName>
</protein>
<dbReference type="VEuPathDB" id="FungiDB:PC9H_004113"/>
<evidence type="ECO:0000259" key="10">
    <source>
        <dbReference type="Pfam" id="PF02230"/>
    </source>
</evidence>
<dbReference type="GO" id="GO:0006631">
    <property type="term" value="P:fatty acid metabolic process"/>
    <property type="evidence" value="ECO:0007669"/>
    <property type="project" value="UniProtKB-KW"/>
</dbReference>
<keyword evidence="5" id="KW-0378">Hydrolase</keyword>